<keyword evidence="3" id="KW-1185">Reference proteome</keyword>
<dbReference type="Proteomes" id="UP000321083">
    <property type="component" value="Unassembled WGS sequence"/>
</dbReference>
<evidence type="ECO:0000256" key="1">
    <source>
        <dbReference type="SAM" id="SignalP"/>
    </source>
</evidence>
<proteinExistence type="predicted"/>
<gene>
    <name evidence="2" type="ORF">E3A20_20820</name>
</gene>
<dbReference type="EMBL" id="SRHE01000503">
    <property type="protein sequence ID" value="TWW08789.1"/>
    <property type="molecule type" value="Genomic_DNA"/>
</dbReference>
<reference evidence="2 3" key="1">
    <citation type="submission" date="2019-08" db="EMBL/GenBank/DDBJ databases">
        <title>100 year-old enigma solved: identification of Planctomyces bekefii, the type genus and species of the phylum Planctomycetes.</title>
        <authorList>
            <person name="Svetlana D.N."/>
            <person name="Overmann J."/>
        </authorList>
    </citation>
    <scope>NUCLEOTIDE SEQUENCE [LARGE SCALE GENOMIC DNA]</scope>
    <source>
        <strain evidence="2">Phe10_nw2017</strain>
    </source>
</reference>
<dbReference type="AlphaFoldDB" id="A0A5C6M3V5"/>
<evidence type="ECO:0000313" key="2">
    <source>
        <dbReference type="EMBL" id="TWW08789.1"/>
    </source>
</evidence>
<comment type="caution">
    <text evidence="2">The sequence shown here is derived from an EMBL/GenBank/DDBJ whole genome shotgun (WGS) entry which is preliminary data.</text>
</comment>
<feature type="chain" id="PRO_5023115902" evidence="1">
    <location>
        <begin position="27"/>
        <end position="382"/>
    </location>
</feature>
<protein>
    <submittedName>
        <fullName evidence="2">Uncharacterized protein</fullName>
    </submittedName>
</protein>
<feature type="signal peptide" evidence="1">
    <location>
        <begin position="1"/>
        <end position="26"/>
    </location>
</feature>
<evidence type="ECO:0000313" key="3">
    <source>
        <dbReference type="Proteomes" id="UP000321083"/>
    </source>
</evidence>
<organism evidence="2 3">
    <name type="scientific">Planctomyces bekefii</name>
    <dbReference type="NCBI Taxonomy" id="1653850"/>
    <lineage>
        <taxon>Bacteria</taxon>
        <taxon>Pseudomonadati</taxon>
        <taxon>Planctomycetota</taxon>
        <taxon>Planctomycetia</taxon>
        <taxon>Planctomycetales</taxon>
        <taxon>Planctomycetaceae</taxon>
        <taxon>Planctomyces</taxon>
    </lineage>
</organism>
<keyword evidence="1" id="KW-0732">Signal</keyword>
<accession>A0A5C6M3V5</accession>
<sequence>MWPKNRSSLSITAILLCLAVATQAWAEGAAKTVATGNTPGLKIEPITDPKVNSPREDLRLKLFKDSPKTFGCKAIPAPKNRTGVDSSLDQFLAEVTDAIKNRSELKLQPHFHPRLNIGIPALSETFAKLANTYGPKQDVTVFRLWALNVPDPDLNASSTLSGDKTPSEIPCTADDLSVHAMYGYPLQFGVWLQILGEKEVGRIYLSIVPTQGRWNLGAFHAQQWTHAEKDPEQWLLNAQRIESLKLPEAAFVAYDIASKLLDGGNLVIMNQRAEVLKRRDAIMTPEQFQDKIRKTLSEYKVLASNSLFVVGGGGVLVRIEVPSEISVEQLKNTCAAISSKLKRESWSQELNGVRCNVNLPKENPKVDGAIGGVYLAFRDLKN</sequence>
<reference evidence="2 3" key="2">
    <citation type="submission" date="2019-08" db="EMBL/GenBank/DDBJ databases">
        <authorList>
            <person name="Henke P."/>
        </authorList>
    </citation>
    <scope>NUCLEOTIDE SEQUENCE [LARGE SCALE GENOMIC DNA]</scope>
    <source>
        <strain evidence="2">Phe10_nw2017</strain>
    </source>
</reference>
<name>A0A5C6M3V5_9PLAN</name>